<dbReference type="AlphaFoldDB" id="A0A0C1ZNV3"/>
<dbReference type="Pfam" id="PF00881">
    <property type="entry name" value="Nitroreductase"/>
    <property type="match status" value="1"/>
</dbReference>
<name>A0A0C1ZNV3_9BACT</name>
<proteinExistence type="predicted"/>
<comment type="caution">
    <text evidence="3">The sequence shown here is derived from an EMBL/GenBank/DDBJ whole genome shotgun (WGS) entry which is preliminary data.</text>
</comment>
<dbReference type="PANTHER" id="PTHR43745:SF2">
    <property type="entry name" value="NITROREDUCTASE MJ1384-RELATED"/>
    <property type="match status" value="1"/>
</dbReference>
<dbReference type="InterPro" id="IPR000415">
    <property type="entry name" value="Nitroreductase-like"/>
</dbReference>
<dbReference type="NCBIfam" id="TIGR03605">
    <property type="entry name" value="antibiot_sagB"/>
    <property type="match status" value="1"/>
</dbReference>
<dbReference type="PANTHER" id="PTHR43745">
    <property type="entry name" value="NITROREDUCTASE MJ1384-RELATED"/>
    <property type="match status" value="1"/>
</dbReference>
<evidence type="ECO:0000313" key="3">
    <source>
        <dbReference type="EMBL" id="KIG19159.1"/>
    </source>
</evidence>
<feature type="region of interest" description="Disordered" evidence="1">
    <location>
        <begin position="370"/>
        <end position="391"/>
    </location>
</feature>
<feature type="domain" description="Nitroreductase" evidence="2">
    <location>
        <begin position="187"/>
        <end position="366"/>
    </location>
</feature>
<dbReference type="Proteomes" id="UP000031599">
    <property type="component" value="Unassembled WGS sequence"/>
</dbReference>
<dbReference type="InterPro" id="IPR020051">
    <property type="entry name" value="SagB-type_dehydrogenase"/>
</dbReference>
<dbReference type="CDD" id="cd02142">
    <property type="entry name" value="McbC_SagB-like_oxidoreductase"/>
    <property type="match status" value="1"/>
</dbReference>
<evidence type="ECO:0000313" key="4">
    <source>
        <dbReference type="Proteomes" id="UP000031599"/>
    </source>
</evidence>
<gene>
    <name evidence="3" type="ORF">DB30_04624</name>
</gene>
<sequence length="391" mass="41910">MDLDPTEPLRISRFTTVTWEAGELVVRNLRSGRALVCDDAALVQVLHWFRVPTSPAQVDARGGARELGVDVIAACRTLAAAGILVRPEQESRPPDVHGPLDPSSYWAAPELALQQYSRECRPQTLARYRFEGLTRSEPHAKPPMSGTGSGNGSGNGSATAIALPVPEPAAIDFWQVLLRRRSFSPPSATISLDQLGEFFHWTARSWDARELDDGRVLQHRLYPSAGGLYAHEIYPVVSPGAVEGLAPDVYHYCPQRHALEPLGAEASLVAELIERGASVSAAKGGAELPLIVLLVTSRIARVAYKYDHIAYVSQLKDVGCLYAYFYLVATALGLAPCAYGGGFETELLAGLTGVDPLSEPIVGEFGLGGLDPAATPEPPWPILSAPRSGDG</sequence>
<evidence type="ECO:0000259" key="2">
    <source>
        <dbReference type="Pfam" id="PF00881"/>
    </source>
</evidence>
<dbReference type="RefSeq" id="WP_052546312.1">
    <property type="nucleotide sequence ID" value="NZ_JMCC02000004.1"/>
</dbReference>
<protein>
    <submittedName>
        <fullName evidence="3">TOMM biosynthesis dehydrogenase (Protein B)</fullName>
    </submittedName>
</protein>
<reference evidence="3 4" key="1">
    <citation type="submission" date="2014-12" db="EMBL/GenBank/DDBJ databases">
        <title>Genome assembly of Enhygromyxa salina DSM 15201.</title>
        <authorList>
            <person name="Sharma G."/>
            <person name="Subramanian S."/>
        </authorList>
    </citation>
    <scope>NUCLEOTIDE SEQUENCE [LARGE SCALE GENOMIC DNA]</scope>
    <source>
        <strain evidence="3 4">DSM 15201</strain>
    </source>
</reference>
<dbReference type="EMBL" id="JMCC02000004">
    <property type="protein sequence ID" value="KIG19159.1"/>
    <property type="molecule type" value="Genomic_DNA"/>
</dbReference>
<dbReference type="InterPro" id="IPR052544">
    <property type="entry name" value="Bacteriocin_Proc_Enz"/>
</dbReference>
<accession>A0A0C1ZNV3</accession>
<dbReference type="SUPFAM" id="SSF55469">
    <property type="entry name" value="FMN-dependent nitroreductase-like"/>
    <property type="match status" value="1"/>
</dbReference>
<evidence type="ECO:0000256" key="1">
    <source>
        <dbReference type="SAM" id="MobiDB-lite"/>
    </source>
</evidence>
<feature type="region of interest" description="Disordered" evidence="1">
    <location>
        <begin position="132"/>
        <end position="158"/>
    </location>
</feature>
<organism evidence="3 4">
    <name type="scientific">Enhygromyxa salina</name>
    <dbReference type="NCBI Taxonomy" id="215803"/>
    <lineage>
        <taxon>Bacteria</taxon>
        <taxon>Pseudomonadati</taxon>
        <taxon>Myxococcota</taxon>
        <taxon>Polyangia</taxon>
        <taxon>Nannocystales</taxon>
        <taxon>Nannocystaceae</taxon>
        <taxon>Enhygromyxa</taxon>
    </lineage>
</organism>
<dbReference type="GO" id="GO:0016491">
    <property type="term" value="F:oxidoreductase activity"/>
    <property type="evidence" value="ECO:0007669"/>
    <property type="project" value="InterPro"/>
</dbReference>
<dbReference type="Gene3D" id="3.40.109.10">
    <property type="entry name" value="NADH Oxidase"/>
    <property type="match status" value="1"/>
</dbReference>
<dbReference type="InterPro" id="IPR029479">
    <property type="entry name" value="Nitroreductase"/>
</dbReference>